<organism evidence="1 2">
    <name type="scientific">Daphnia magna</name>
    <dbReference type="NCBI Taxonomy" id="35525"/>
    <lineage>
        <taxon>Eukaryota</taxon>
        <taxon>Metazoa</taxon>
        <taxon>Ecdysozoa</taxon>
        <taxon>Arthropoda</taxon>
        <taxon>Crustacea</taxon>
        <taxon>Branchiopoda</taxon>
        <taxon>Diplostraca</taxon>
        <taxon>Cladocera</taxon>
        <taxon>Anomopoda</taxon>
        <taxon>Daphniidae</taxon>
        <taxon>Daphnia</taxon>
    </lineage>
</organism>
<name>A0ABQ9YVD5_9CRUS</name>
<comment type="caution">
    <text evidence="1">The sequence shown here is derived from an EMBL/GenBank/DDBJ whole genome shotgun (WGS) entry which is preliminary data.</text>
</comment>
<dbReference type="Proteomes" id="UP001234178">
    <property type="component" value="Unassembled WGS sequence"/>
</dbReference>
<evidence type="ECO:0000313" key="2">
    <source>
        <dbReference type="Proteomes" id="UP001234178"/>
    </source>
</evidence>
<gene>
    <name evidence="1" type="ORF">OUZ56_006336</name>
</gene>
<evidence type="ECO:0000313" key="1">
    <source>
        <dbReference type="EMBL" id="KAK4004603.1"/>
    </source>
</evidence>
<dbReference type="EMBL" id="JAOYFB010000001">
    <property type="protein sequence ID" value="KAK4004603.1"/>
    <property type="molecule type" value="Genomic_DNA"/>
</dbReference>
<proteinExistence type="predicted"/>
<protein>
    <submittedName>
        <fullName evidence="1">Uncharacterized protein</fullName>
    </submittedName>
</protein>
<accession>A0ABQ9YVD5</accession>
<reference evidence="1 2" key="1">
    <citation type="journal article" date="2023" name="Nucleic Acids Res.">
        <title>The hologenome of Daphnia magna reveals possible DNA methylation and microbiome-mediated evolution of the host genome.</title>
        <authorList>
            <person name="Chaturvedi A."/>
            <person name="Li X."/>
            <person name="Dhandapani V."/>
            <person name="Marshall H."/>
            <person name="Kissane S."/>
            <person name="Cuenca-Cambronero M."/>
            <person name="Asole G."/>
            <person name="Calvet F."/>
            <person name="Ruiz-Romero M."/>
            <person name="Marangio P."/>
            <person name="Guigo R."/>
            <person name="Rago D."/>
            <person name="Mirbahai L."/>
            <person name="Eastwood N."/>
            <person name="Colbourne J.K."/>
            <person name="Zhou J."/>
            <person name="Mallon E."/>
            <person name="Orsini L."/>
        </authorList>
    </citation>
    <scope>NUCLEOTIDE SEQUENCE [LARGE SCALE GENOMIC DNA]</scope>
    <source>
        <strain evidence="1">LRV0_1</strain>
    </source>
</reference>
<sequence>MENATWNFVIAGPPFVKIIIMPMPSRGDCVHCCPSRSSYSLMMNTKRKVHHFDGSMEHLCRCVRHIDGHSNLISITLRILGAC</sequence>
<keyword evidence="2" id="KW-1185">Reference proteome</keyword>